<proteinExistence type="predicted"/>
<dbReference type="EnsemblBacteria" id="BAC52953">
    <property type="protein sequence ID" value="BAC52953"/>
    <property type="gene ID" value="BAC52953"/>
</dbReference>
<evidence type="ECO:0000313" key="1">
    <source>
        <dbReference type="EMBL" id="BAC52953.1"/>
    </source>
</evidence>
<protein>
    <submittedName>
        <fullName evidence="1">Blr7688 protein</fullName>
    </submittedName>
</protein>
<sequence length="145" mass="16253">MPLGRSLRRRGPSPSDGAALLGKMVDEAPLVDLAALCQRIESWVIADPWPRQLALRDLEIEVREVTTIQVPDQVACAEDDRRAVLLHLFPRDCCRDLRDTAFAATIPAFRRAQKAFGSRTRKAKEAGCEPSIDRNSRAFTHPIFM</sequence>
<dbReference type="Proteomes" id="UP000002526">
    <property type="component" value="Chromosome"/>
</dbReference>
<organism evidence="1 2">
    <name type="scientific">Bradyrhizobium diazoefficiens (strain JCM 10833 / BCRC 13528 / IAM 13628 / NBRC 14792 / USDA 110)</name>
    <dbReference type="NCBI Taxonomy" id="224911"/>
    <lineage>
        <taxon>Bacteria</taxon>
        <taxon>Pseudomonadati</taxon>
        <taxon>Pseudomonadota</taxon>
        <taxon>Alphaproteobacteria</taxon>
        <taxon>Hyphomicrobiales</taxon>
        <taxon>Nitrobacteraceae</taxon>
        <taxon>Bradyrhizobium</taxon>
    </lineage>
</organism>
<dbReference type="KEGG" id="bja:blr7688"/>
<dbReference type="InParanoid" id="Q89CV7"/>
<keyword evidence="2" id="KW-1185">Reference proteome</keyword>
<dbReference type="HOGENOM" id="CLU_1783163_0_0_5"/>
<name>Q89CV7_BRADU</name>
<reference evidence="2" key="1">
    <citation type="journal article" date="2002" name="DNA Res.">
        <title>Complete genomic sequence of nitrogen-fixing symbiotic bacterium Bradyrhizobium japonicum USDA110.</title>
        <authorList>
            <person name="Kaneko T."/>
            <person name="Nakamura Y."/>
            <person name="Sato S."/>
            <person name="Minamisawa K."/>
            <person name="Uchiumi T."/>
            <person name="Sasamoto S."/>
            <person name="Watanabe A."/>
            <person name="Idesawa K."/>
            <person name="Iriguchi M."/>
            <person name="Kawashima K."/>
            <person name="Kohara M."/>
            <person name="Matsumoto M."/>
            <person name="Shimpo S."/>
            <person name="Tsuruoka H."/>
            <person name="Wada T."/>
            <person name="Yamada M."/>
            <person name="Tabata S."/>
        </authorList>
    </citation>
    <scope>NUCLEOTIDE SEQUENCE [LARGE SCALE GENOMIC DNA]</scope>
    <source>
        <strain evidence="2">JCM 10833 / BCRC 13528 / IAM 13628 / NBRC 14792 / USDA 110</strain>
    </source>
</reference>
<gene>
    <name evidence="1" type="ordered locus">blr7688</name>
</gene>
<dbReference type="EMBL" id="BA000040">
    <property type="protein sequence ID" value="BAC52953.1"/>
    <property type="molecule type" value="Genomic_DNA"/>
</dbReference>
<evidence type="ECO:0000313" key="2">
    <source>
        <dbReference type="Proteomes" id="UP000002526"/>
    </source>
</evidence>
<accession>Q89CV7</accession>
<dbReference type="AlphaFoldDB" id="Q89CV7"/>